<gene>
    <name evidence="2" type="ORF">F0562_033924</name>
</gene>
<dbReference type="SMART" id="SM00579">
    <property type="entry name" value="FBD"/>
    <property type="match status" value="1"/>
</dbReference>
<feature type="domain" description="FBD" evidence="1">
    <location>
        <begin position="128"/>
        <end position="200"/>
    </location>
</feature>
<keyword evidence="3" id="KW-1185">Reference proteome</keyword>
<sequence>MQKQISRATMSENHKRKAARNGEDIISNLPRFLIDSILERMPIRDAARTCILSRKWSPSLTDVRVALCRKVEHSKHGESFNLVEFLGNLPKIVRLCCDGFFLKFLAAGSSDNAMEPILNYLEAPDCMDQTLDHLQTVQIGSMKGLKAELFFIKLILAHSPLLEMMFVEYSGEIDTNEGFRISRELMRFSRASPKAEIIYLDSNTS</sequence>
<proteinExistence type="predicted"/>
<dbReference type="OrthoDB" id="1703979at2759"/>
<name>A0A5J5AIK6_9ASTE</name>
<dbReference type="InterPro" id="IPR036047">
    <property type="entry name" value="F-box-like_dom_sf"/>
</dbReference>
<dbReference type="EMBL" id="CM018044">
    <property type="protein sequence ID" value="KAA8529277.1"/>
    <property type="molecule type" value="Genomic_DNA"/>
</dbReference>
<evidence type="ECO:0000313" key="2">
    <source>
        <dbReference type="EMBL" id="KAA8529277.1"/>
    </source>
</evidence>
<dbReference type="PANTHER" id="PTHR31639:SF237">
    <property type="entry name" value="F-BOX DOMAIN-CONTAINING PROTEIN"/>
    <property type="match status" value="1"/>
</dbReference>
<dbReference type="Pfam" id="PF00646">
    <property type="entry name" value="F-box"/>
    <property type="match status" value="1"/>
</dbReference>
<dbReference type="InterPro" id="IPR006566">
    <property type="entry name" value="FBD"/>
</dbReference>
<dbReference type="InterPro" id="IPR001810">
    <property type="entry name" value="F-box_dom"/>
</dbReference>
<dbReference type="AlphaFoldDB" id="A0A5J5AIK6"/>
<protein>
    <recommendedName>
        <fullName evidence="1">FBD domain-containing protein</fullName>
    </recommendedName>
</protein>
<dbReference type="PANTHER" id="PTHR31639">
    <property type="entry name" value="F-BOX PROTEIN-LIKE"/>
    <property type="match status" value="1"/>
</dbReference>
<accession>A0A5J5AIK6</accession>
<reference evidence="2 3" key="1">
    <citation type="submission" date="2019-09" db="EMBL/GenBank/DDBJ databases">
        <title>A chromosome-level genome assembly of the Chinese tupelo Nyssa sinensis.</title>
        <authorList>
            <person name="Yang X."/>
            <person name="Kang M."/>
            <person name="Yang Y."/>
            <person name="Xiong H."/>
            <person name="Wang M."/>
            <person name="Zhang Z."/>
            <person name="Wang Z."/>
            <person name="Wu H."/>
            <person name="Ma T."/>
            <person name="Liu J."/>
            <person name="Xi Z."/>
        </authorList>
    </citation>
    <scope>NUCLEOTIDE SEQUENCE [LARGE SCALE GENOMIC DNA]</scope>
    <source>
        <strain evidence="2">J267</strain>
        <tissue evidence="2">Leaf</tissue>
    </source>
</reference>
<dbReference type="Proteomes" id="UP000325577">
    <property type="component" value="Linkage Group LG20"/>
</dbReference>
<evidence type="ECO:0000259" key="1">
    <source>
        <dbReference type="SMART" id="SM00579"/>
    </source>
</evidence>
<dbReference type="SUPFAM" id="SSF81383">
    <property type="entry name" value="F-box domain"/>
    <property type="match status" value="1"/>
</dbReference>
<organism evidence="2 3">
    <name type="scientific">Nyssa sinensis</name>
    <dbReference type="NCBI Taxonomy" id="561372"/>
    <lineage>
        <taxon>Eukaryota</taxon>
        <taxon>Viridiplantae</taxon>
        <taxon>Streptophyta</taxon>
        <taxon>Embryophyta</taxon>
        <taxon>Tracheophyta</taxon>
        <taxon>Spermatophyta</taxon>
        <taxon>Magnoliopsida</taxon>
        <taxon>eudicotyledons</taxon>
        <taxon>Gunneridae</taxon>
        <taxon>Pentapetalae</taxon>
        <taxon>asterids</taxon>
        <taxon>Cornales</taxon>
        <taxon>Nyssaceae</taxon>
        <taxon>Nyssa</taxon>
    </lineage>
</organism>
<evidence type="ECO:0000313" key="3">
    <source>
        <dbReference type="Proteomes" id="UP000325577"/>
    </source>
</evidence>